<dbReference type="Pfam" id="PF02771">
    <property type="entry name" value="Acyl-CoA_dh_N"/>
    <property type="match status" value="1"/>
</dbReference>
<comment type="caution">
    <text evidence="9">The sequence shown here is derived from an EMBL/GenBank/DDBJ whole genome shotgun (WGS) entry which is preliminary data.</text>
</comment>
<name>A0ABX2ETL6_9BURK</name>
<gene>
    <name evidence="9" type="ORF">HLB44_33955</name>
</gene>
<feature type="domain" description="Acyl-CoA dehydrogenase/oxidase C-terminal" evidence="6">
    <location>
        <begin position="259"/>
        <end position="385"/>
    </location>
</feature>
<dbReference type="PANTHER" id="PTHR43292">
    <property type="entry name" value="ACYL-COA DEHYDROGENASE"/>
    <property type="match status" value="1"/>
</dbReference>
<accession>A0ABX2ETL6</accession>
<evidence type="ECO:0000313" key="10">
    <source>
        <dbReference type="Proteomes" id="UP000737171"/>
    </source>
</evidence>
<dbReference type="Proteomes" id="UP000737171">
    <property type="component" value="Unassembled WGS sequence"/>
</dbReference>
<keyword evidence="3" id="KW-0285">Flavoprotein</keyword>
<feature type="domain" description="Acyl-CoA dehydrogenase/oxidase N-terminal" evidence="8">
    <location>
        <begin position="9"/>
        <end position="121"/>
    </location>
</feature>
<evidence type="ECO:0000256" key="3">
    <source>
        <dbReference type="ARBA" id="ARBA00022630"/>
    </source>
</evidence>
<comment type="cofactor">
    <cofactor evidence="1">
        <name>FAD</name>
        <dbReference type="ChEBI" id="CHEBI:57692"/>
    </cofactor>
</comment>
<dbReference type="InterPro" id="IPR013786">
    <property type="entry name" value="AcylCoA_DH/ox_N"/>
</dbReference>
<proteinExistence type="inferred from homology"/>
<dbReference type="InterPro" id="IPR037069">
    <property type="entry name" value="AcylCoA_DH/ox_N_sf"/>
</dbReference>
<dbReference type="Pfam" id="PF00441">
    <property type="entry name" value="Acyl-CoA_dh_1"/>
    <property type="match status" value="1"/>
</dbReference>
<dbReference type="Pfam" id="PF02770">
    <property type="entry name" value="Acyl-CoA_dh_M"/>
    <property type="match status" value="1"/>
</dbReference>
<feature type="domain" description="Acyl-CoA oxidase/dehydrogenase middle" evidence="7">
    <location>
        <begin position="127"/>
        <end position="219"/>
    </location>
</feature>
<evidence type="ECO:0000256" key="4">
    <source>
        <dbReference type="ARBA" id="ARBA00022827"/>
    </source>
</evidence>
<dbReference type="InterPro" id="IPR046373">
    <property type="entry name" value="Acyl-CoA_Oxase/DH_mid-dom_sf"/>
</dbReference>
<dbReference type="Gene3D" id="2.40.110.10">
    <property type="entry name" value="Butyryl-CoA Dehydrogenase, subunit A, domain 2"/>
    <property type="match status" value="1"/>
</dbReference>
<dbReference type="PANTHER" id="PTHR43292:SF3">
    <property type="entry name" value="ACYL-COA DEHYDROGENASE FADE29"/>
    <property type="match status" value="1"/>
</dbReference>
<dbReference type="EMBL" id="JABRWJ010000016">
    <property type="protein sequence ID" value="NRF72001.1"/>
    <property type="molecule type" value="Genomic_DNA"/>
</dbReference>
<organism evidence="9 10">
    <name type="scientific">Pseudaquabacterium terrae</name>
    <dbReference type="NCBI Taxonomy" id="2732868"/>
    <lineage>
        <taxon>Bacteria</taxon>
        <taxon>Pseudomonadati</taxon>
        <taxon>Pseudomonadota</taxon>
        <taxon>Betaproteobacteria</taxon>
        <taxon>Burkholderiales</taxon>
        <taxon>Sphaerotilaceae</taxon>
        <taxon>Pseudaquabacterium</taxon>
    </lineage>
</organism>
<dbReference type="RefSeq" id="WP_173134405.1">
    <property type="nucleotide sequence ID" value="NZ_JABRWJ010000016.1"/>
</dbReference>
<evidence type="ECO:0000259" key="8">
    <source>
        <dbReference type="Pfam" id="PF02771"/>
    </source>
</evidence>
<dbReference type="InterPro" id="IPR006091">
    <property type="entry name" value="Acyl-CoA_Oxase/DH_mid-dom"/>
</dbReference>
<evidence type="ECO:0000313" key="9">
    <source>
        <dbReference type="EMBL" id="NRF72001.1"/>
    </source>
</evidence>
<keyword evidence="5" id="KW-0560">Oxidoreductase</keyword>
<comment type="similarity">
    <text evidence="2">Belongs to the acyl-CoA dehydrogenase family.</text>
</comment>
<dbReference type="InterPro" id="IPR052161">
    <property type="entry name" value="Mycobact_Acyl-CoA_DH"/>
</dbReference>
<dbReference type="InterPro" id="IPR036250">
    <property type="entry name" value="AcylCo_DH-like_C"/>
</dbReference>
<sequence length="389" mass="42871">MNFAPDTAAEAFRAEVRAFLREHLPPEMAARTLRGYHASRDDMLGWTRILHARGWSAPHWPREHGGPGWSPLQRHLFEEECALAGAPPTCASALMLVAPVIYSFGTAAQIERYLPPILRGDTWWGQGFSEPNAGSDLASLKTRAVRDGDHYIVNGQKTWTTEGHYADWLFCLVRTDTESKPQRGISFLLIDARSPGVTLRPIISIDGAHSLNEVFFDDVWVPVDQRVGDEGQGWQCAKFLLDNERAFSAEVPRNKRMLARLKALAATLAPDAAFARRIAEVEAELAALEMLTLRALAEQGNERATAWPAGSILHVLGSELQQKIGALQVQALAERGIVDYPEDAPAGTLPGPEQAPGITADFLYRRAVTIYGGSNEIQRNLIARHWLGA</sequence>
<dbReference type="InterPro" id="IPR009075">
    <property type="entry name" value="AcylCo_DH/oxidase_C"/>
</dbReference>
<dbReference type="SUPFAM" id="SSF47203">
    <property type="entry name" value="Acyl-CoA dehydrogenase C-terminal domain-like"/>
    <property type="match status" value="1"/>
</dbReference>
<evidence type="ECO:0000256" key="2">
    <source>
        <dbReference type="ARBA" id="ARBA00009347"/>
    </source>
</evidence>
<evidence type="ECO:0000256" key="5">
    <source>
        <dbReference type="ARBA" id="ARBA00023002"/>
    </source>
</evidence>
<dbReference type="InterPro" id="IPR009100">
    <property type="entry name" value="AcylCoA_DH/oxidase_NM_dom_sf"/>
</dbReference>
<dbReference type="Gene3D" id="1.10.540.10">
    <property type="entry name" value="Acyl-CoA dehydrogenase/oxidase, N-terminal domain"/>
    <property type="match status" value="1"/>
</dbReference>
<reference evidence="9 10" key="1">
    <citation type="submission" date="2020-05" db="EMBL/GenBank/DDBJ databases">
        <title>Aquincola sp. isolate from soil.</title>
        <authorList>
            <person name="Han J."/>
            <person name="Kim D.-U."/>
        </authorList>
    </citation>
    <scope>NUCLEOTIDE SEQUENCE [LARGE SCALE GENOMIC DNA]</scope>
    <source>
        <strain evidence="9 10">S2</strain>
    </source>
</reference>
<evidence type="ECO:0000259" key="7">
    <source>
        <dbReference type="Pfam" id="PF02770"/>
    </source>
</evidence>
<keyword evidence="4" id="KW-0274">FAD</keyword>
<dbReference type="Gene3D" id="1.20.140.10">
    <property type="entry name" value="Butyryl-CoA Dehydrogenase, subunit A, domain 3"/>
    <property type="match status" value="1"/>
</dbReference>
<keyword evidence="10" id="KW-1185">Reference proteome</keyword>
<evidence type="ECO:0000259" key="6">
    <source>
        <dbReference type="Pfam" id="PF00441"/>
    </source>
</evidence>
<dbReference type="SUPFAM" id="SSF56645">
    <property type="entry name" value="Acyl-CoA dehydrogenase NM domain-like"/>
    <property type="match status" value="1"/>
</dbReference>
<evidence type="ECO:0000256" key="1">
    <source>
        <dbReference type="ARBA" id="ARBA00001974"/>
    </source>
</evidence>
<protein>
    <submittedName>
        <fullName evidence="9">Acyl-CoA dehydrogenase family protein</fullName>
    </submittedName>
</protein>